<feature type="domain" description="4Fe-4S ferredoxin-type" evidence="8">
    <location>
        <begin position="160"/>
        <end position="189"/>
    </location>
</feature>
<dbReference type="NCBIfam" id="TIGR01409">
    <property type="entry name" value="TAT_signal_seq"/>
    <property type="match status" value="1"/>
</dbReference>
<feature type="domain" description="4Fe-4S ferredoxin-type" evidence="8">
    <location>
        <begin position="128"/>
        <end position="159"/>
    </location>
</feature>
<comment type="caution">
    <text evidence="9">The sequence shown here is derived from an EMBL/GenBank/DDBJ whole genome shotgun (WGS) entry which is preliminary data.</text>
</comment>
<dbReference type="GO" id="GO:0030313">
    <property type="term" value="C:cell envelope"/>
    <property type="evidence" value="ECO:0007669"/>
    <property type="project" value="UniProtKB-SubCell"/>
</dbReference>
<evidence type="ECO:0000256" key="6">
    <source>
        <dbReference type="ARBA" id="ARBA00023004"/>
    </source>
</evidence>
<evidence type="ECO:0000313" key="10">
    <source>
        <dbReference type="Proteomes" id="UP000029707"/>
    </source>
</evidence>
<protein>
    <submittedName>
        <fullName evidence="9">4Fe-4S dicluster domain-containing protein</fullName>
    </submittedName>
</protein>
<keyword evidence="10" id="KW-1185">Reference proteome</keyword>
<keyword evidence="4" id="KW-0479">Metal-binding</keyword>
<dbReference type="PANTHER" id="PTHR43545:SF4">
    <property type="entry name" value="IRON-SULFUR PROTEIN"/>
    <property type="match status" value="1"/>
</dbReference>
<keyword evidence="2" id="KW-0004">4Fe-4S</keyword>
<dbReference type="Pfam" id="PF13247">
    <property type="entry name" value="Fer4_11"/>
    <property type="match status" value="1"/>
</dbReference>
<keyword evidence="7" id="KW-0411">Iron-sulfur</keyword>
<dbReference type="STRING" id="425400.LS65_06110"/>
<dbReference type="SUPFAM" id="SSF54862">
    <property type="entry name" value="4Fe-4S ferredoxins"/>
    <property type="match status" value="1"/>
</dbReference>
<dbReference type="GO" id="GO:0046872">
    <property type="term" value="F:metal ion binding"/>
    <property type="evidence" value="ECO:0007669"/>
    <property type="project" value="UniProtKB-KW"/>
</dbReference>
<evidence type="ECO:0000313" key="9">
    <source>
        <dbReference type="EMBL" id="TLE03373.1"/>
    </source>
</evidence>
<evidence type="ECO:0000256" key="1">
    <source>
        <dbReference type="ARBA" id="ARBA00004196"/>
    </source>
</evidence>
<evidence type="ECO:0000256" key="7">
    <source>
        <dbReference type="ARBA" id="ARBA00023014"/>
    </source>
</evidence>
<dbReference type="InterPro" id="IPR051555">
    <property type="entry name" value="FDH_Electron_Transfer_Unit"/>
</dbReference>
<organism evidence="9 10">
    <name type="scientific">Helicobacter japonicus</name>
    <dbReference type="NCBI Taxonomy" id="425400"/>
    <lineage>
        <taxon>Bacteria</taxon>
        <taxon>Pseudomonadati</taxon>
        <taxon>Campylobacterota</taxon>
        <taxon>Epsilonproteobacteria</taxon>
        <taxon>Campylobacterales</taxon>
        <taxon>Helicobacteraceae</taxon>
        <taxon>Helicobacter</taxon>
    </lineage>
</organism>
<keyword evidence="3" id="KW-0500">Molybdenum</keyword>
<evidence type="ECO:0000256" key="5">
    <source>
        <dbReference type="ARBA" id="ARBA00022737"/>
    </source>
</evidence>
<accession>A0A4V6I4D6</accession>
<dbReference type="Gene3D" id="3.30.70.20">
    <property type="match status" value="2"/>
</dbReference>
<dbReference type="EMBL" id="JRMQ02000001">
    <property type="protein sequence ID" value="TLE03373.1"/>
    <property type="molecule type" value="Genomic_DNA"/>
</dbReference>
<dbReference type="AlphaFoldDB" id="A0A4V6I4D6"/>
<dbReference type="PANTHER" id="PTHR43545">
    <property type="entry name" value="FORMATE DEHYDROGENASE, NITRATE-INDUCIBLE, IRON-SULFUR SUBUNIT"/>
    <property type="match status" value="1"/>
</dbReference>
<sequence length="351" mass="38691">MEKTKENNQTNSSRRSFLKFLGVASVSAVSVNAAQPADSKASIPAHNLQYKMASIIDLGLCDGCRDREIPACVSACKAKNMTNFPEPIAEIPYYFPRKVYEDYSKNRENIKRLTPYNWTYVESLKVEDREIFVPRRCMHCDDPTCQKLCPFGVISKDSNGAVKIDDEYCFGGAKCRDVCPWGIPQRQAGVGIYLKIAPKLAGGGAMYKCDGCADLLAKNQKPACEVQCPKKAIIFGDREEILQKAKALAQAYKGEKEGTYLYGDKQNGGTSTFYVSPVSFESIQESLNAKHNFTQEQPQKMGIPHMNLEIKNFVSEDSALIKSVLLAPLVGVVAGGIAVAKANRADKKESK</sequence>
<name>A0A4V6I4D6_9HELI</name>
<dbReference type="GO" id="GO:0051539">
    <property type="term" value="F:4 iron, 4 sulfur cluster binding"/>
    <property type="evidence" value="ECO:0007669"/>
    <property type="project" value="UniProtKB-KW"/>
</dbReference>
<evidence type="ECO:0000256" key="4">
    <source>
        <dbReference type="ARBA" id="ARBA00022723"/>
    </source>
</evidence>
<comment type="subcellular location">
    <subcellularLocation>
        <location evidence="1">Cell envelope</location>
    </subcellularLocation>
</comment>
<reference evidence="9 10" key="1">
    <citation type="journal article" date="2014" name="Genome Announc.">
        <title>Draft genome sequences of eight enterohepatic helicobacter species isolated from both laboratory and wild rodents.</title>
        <authorList>
            <person name="Sheh A."/>
            <person name="Shen Z."/>
            <person name="Fox J.G."/>
        </authorList>
    </citation>
    <scope>NUCLEOTIDE SEQUENCE [LARGE SCALE GENOMIC DNA]</scope>
    <source>
        <strain evidence="9 10">MIT 01-6451</strain>
    </source>
</reference>
<gene>
    <name evidence="9" type="ORF">LS65_000975</name>
</gene>
<dbReference type="InterPro" id="IPR019546">
    <property type="entry name" value="TAT_signal_bac_arc"/>
</dbReference>
<dbReference type="Proteomes" id="UP000029707">
    <property type="component" value="Unassembled WGS sequence"/>
</dbReference>
<evidence type="ECO:0000256" key="3">
    <source>
        <dbReference type="ARBA" id="ARBA00022505"/>
    </source>
</evidence>
<dbReference type="PROSITE" id="PS51379">
    <property type="entry name" value="4FE4S_FER_2"/>
    <property type="match status" value="2"/>
</dbReference>
<keyword evidence="6" id="KW-0408">Iron</keyword>
<proteinExistence type="predicted"/>
<keyword evidence="5" id="KW-0677">Repeat</keyword>
<evidence type="ECO:0000259" key="8">
    <source>
        <dbReference type="PROSITE" id="PS51379"/>
    </source>
</evidence>
<dbReference type="InterPro" id="IPR017896">
    <property type="entry name" value="4Fe4S_Fe-S-bd"/>
</dbReference>
<dbReference type="OrthoDB" id="9789030at2"/>
<evidence type="ECO:0000256" key="2">
    <source>
        <dbReference type="ARBA" id="ARBA00022485"/>
    </source>
</evidence>
<dbReference type="RefSeq" id="WP_034362404.1">
    <property type="nucleotide sequence ID" value="NZ_CAMRWY010000002.1"/>
</dbReference>
<dbReference type="InterPro" id="IPR006311">
    <property type="entry name" value="TAT_signal"/>
</dbReference>
<dbReference type="PROSITE" id="PS51318">
    <property type="entry name" value="TAT"/>
    <property type="match status" value="1"/>
</dbReference>